<feature type="region of interest" description="Disordered" evidence="1">
    <location>
        <begin position="1"/>
        <end position="141"/>
    </location>
</feature>
<organism evidence="2 3">
    <name type="scientific">Zizania palustris</name>
    <name type="common">Northern wild rice</name>
    <dbReference type="NCBI Taxonomy" id="103762"/>
    <lineage>
        <taxon>Eukaryota</taxon>
        <taxon>Viridiplantae</taxon>
        <taxon>Streptophyta</taxon>
        <taxon>Embryophyta</taxon>
        <taxon>Tracheophyta</taxon>
        <taxon>Spermatophyta</taxon>
        <taxon>Magnoliopsida</taxon>
        <taxon>Liliopsida</taxon>
        <taxon>Poales</taxon>
        <taxon>Poaceae</taxon>
        <taxon>BOP clade</taxon>
        <taxon>Oryzoideae</taxon>
        <taxon>Oryzeae</taxon>
        <taxon>Zizaniinae</taxon>
        <taxon>Zizania</taxon>
    </lineage>
</organism>
<proteinExistence type="predicted"/>
<comment type="caution">
    <text evidence="2">The sequence shown here is derived from an EMBL/GenBank/DDBJ whole genome shotgun (WGS) entry which is preliminary data.</text>
</comment>
<dbReference type="Proteomes" id="UP000729402">
    <property type="component" value="Unassembled WGS sequence"/>
</dbReference>
<accession>A0A8J5VN40</accession>
<keyword evidence="3" id="KW-1185">Reference proteome</keyword>
<reference evidence="2" key="1">
    <citation type="journal article" date="2021" name="bioRxiv">
        <title>Whole Genome Assembly and Annotation of Northern Wild Rice, Zizania palustris L., Supports a Whole Genome Duplication in the Zizania Genus.</title>
        <authorList>
            <person name="Haas M."/>
            <person name="Kono T."/>
            <person name="Macchietto M."/>
            <person name="Millas R."/>
            <person name="McGilp L."/>
            <person name="Shao M."/>
            <person name="Duquette J."/>
            <person name="Hirsch C.N."/>
            <person name="Kimball J."/>
        </authorList>
    </citation>
    <scope>NUCLEOTIDE SEQUENCE</scope>
    <source>
        <tissue evidence="2">Fresh leaf tissue</tissue>
    </source>
</reference>
<reference evidence="2" key="2">
    <citation type="submission" date="2021-02" db="EMBL/GenBank/DDBJ databases">
        <authorList>
            <person name="Kimball J.A."/>
            <person name="Haas M.W."/>
            <person name="Macchietto M."/>
            <person name="Kono T."/>
            <person name="Duquette J."/>
            <person name="Shao M."/>
        </authorList>
    </citation>
    <scope>NUCLEOTIDE SEQUENCE</scope>
    <source>
        <tissue evidence="2">Fresh leaf tissue</tissue>
    </source>
</reference>
<evidence type="ECO:0000256" key="1">
    <source>
        <dbReference type="SAM" id="MobiDB-lite"/>
    </source>
</evidence>
<name>A0A8J5VN40_ZIZPA</name>
<feature type="compositionally biased region" description="Basic and acidic residues" evidence="1">
    <location>
        <begin position="61"/>
        <end position="74"/>
    </location>
</feature>
<dbReference type="EMBL" id="JAAALK010000289">
    <property type="protein sequence ID" value="KAG8050929.1"/>
    <property type="molecule type" value="Genomic_DNA"/>
</dbReference>
<evidence type="ECO:0000313" key="2">
    <source>
        <dbReference type="EMBL" id="KAG8050929.1"/>
    </source>
</evidence>
<gene>
    <name evidence="2" type="ORF">GUJ93_ZPchr0009g1187</name>
</gene>
<feature type="compositionally biased region" description="Pro residues" evidence="1">
    <location>
        <begin position="46"/>
        <end position="58"/>
    </location>
</feature>
<sequence length="155" mass="16836">MEPARPTTEGCGAPHRPKPHATHSRALTICSPNHLERSPPRYSKGSPPPLGAEPPPSAAPHHLERSPRHFERSPYRPQPPATRSAEPPCPEQSPTPTRVEPPPFAASRHPEPSLPPSRAETLQSTARIHLAQSGPLTARRSELPIDWSYPAIVGS</sequence>
<feature type="compositionally biased region" description="Pro residues" evidence="1">
    <location>
        <begin position="87"/>
        <end position="104"/>
    </location>
</feature>
<protein>
    <submittedName>
        <fullName evidence="2">Uncharacterized protein</fullName>
    </submittedName>
</protein>
<evidence type="ECO:0000313" key="3">
    <source>
        <dbReference type="Proteomes" id="UP000729402"/>
    </source>
</evidence>
<dbReference type="AlphaFoldDB" id="A0A8J5VN40"/>